<name>A0ABQ4WHH3_9ASTR</name>
<reference evidence="2" key="2">
    <citation type="submission" date="2022-01" db="EMBL/GenBank/DDBJ databases">
        <authorList>
            <person name="Yamashiro T."/>
            <person name="Shiraishi A."/>
            <person name="Satake H."/>
            <person name="Nakayama K."/>
        </authorList>
    </citation>
    <scope>NUCLEOTIDE SEQUENCE</scope>
</reference>
<comment type="caution">
    <text evidence="2">The sequence shown here is derived from an EMBL/GenBank/DDBJ whole genome shotgun (WGS) entry which is preliminary data.</text>
</comment>
<feature type="compositionally biased region" description="Low complexity" evidence="1">
    <location>
        <begin position="51"/>
        <end position="71"/>
    </location>
</feature>
<feature type="region of interest" description="Disordered" evidence="1">
    <location>
        <begin position="41"/>
        <end position="71"/>
    </location>
</feature>
<evidence type="ECO:0000313" key="2">
    <source>
        <dbReference type="EMBL" id="GJS52285.1"/>
    </source>
</evidence>
<evidence type="ECO:0000256" key="1">
    <source>
        <dbReference type="SAM" id="MobiDB-lite"/>
    </source>
</evidence>
<accession>A0ABQ4WHH3</accession>
<gene>
    <name evidence="2" type="ORF">Tco_0625647</name>
</gene>
<evidence type="ECO:0000313" key="3">
    <source>
        <dbReference type="Proteomes" id="UP001151760"/>
    </source>
</evidence>
<protein>
    <submittedName>
        <fullName evidence="2">Uncharacterized protein</fullName>
    </submittedName>
</protein>
<dbReference type="Proteomes" id="UP001151760">
    <property type="component" value="Unassembled WGS sequence"/>
</dbReference>
<sequence length="189" mass="19770">MGTSTTRVILFGTIPIAIPTTVPIVDTPVVHDDTPLILYQPDHSSSDHFSSDVSSLDSPSDSPSGYSSDTSSGHYVPDYSFDTPAVSFASPSFKRRRPLIISAPLALPIPGALSLVHADLLPPRKRIRGSANIDADIAAAEAVAASEADVGVEVSIGSNGEDEAEEEDRGTIEIGVDRIIEGVQMGIGC</sequence>
<proteinExistence type="predicted"/>
<keyword evidence="3" id="KW-1185">Reference proteome</keyword>
<dbReference type="EMBL" id="BQNB010008645">
    <property type="protein sequence ID" value="GJS52285.1"/>
    <property type="molecule type" value="Genomic_DNA"/>
</dbReference>
<organism evidence="2 3">
    <name type="scientific">Tanacetum coccineum</name>
    <dbReference type="NCBI Taxonomy" id="301880"/>
    <lineage>
        <taxon>Eukaryota</taxon>
        <taxon>Viridiplantae</taxon>
        <taxon>Streptophyta</taxon>
        <taxon>Embryophyta</taxon>
        <taxon>Tracheophyta</taxon>
        <taxon>Spermatophyta</taxon>
        <taxon>Magnoliopsida</taxon>
        <taxon>eudicotyledons</taxon>
        <taxon>Gunneridae</taxon>
        <taxon>Pentapetalae</taxon>
        <taxon>asterids</taxon>
        <taxon>campanulids</taxon>
        <taxon>Asterales</taxon>
        <taxon>Asteraceae</taxon>
        <taxon>Asteroideae</taxon>
        <taxon>Anthemideae</taxon>
        <taxon>Anthemidinae</taxon>
        <taxon>Tanacetum</taxon>
    </lineage>
</organism>
<reference evidence="2" key="1">
    <citation type="journal article" date="2022" name="Int. J. Mol. Sci.">
        <title>Draft Genome of Tanacetum Coccineum: Genomic Comparison of Closely Related Tanacetum-Family Plants.</title>
        <authorList>
            <person name="Yamashiro T."/>
            <person name="Shiraishi A."/>
            <person name="Nakayama K."/>
            <person name="Satake H."/>
        </authorList>
    </citation>
    <scope>NUCLEOTIDE SEQUENCE</scope>
</reference>